<dbReference type="EMBL" id="NHYD01003431">
    <property type="protein sequence ID" value="PPQ77936.1"/>
    <property type="molecule type" value="Genomic_DNA"/>
</dbReference>
<comment type="caution">
    <text evidence="2">The sequence shown here is derived from an EMBL/GenBank/DDBJ whole genome shotgun (WGS) entry which is preliminary data.</text>
</comment>
<dbReference type="AlphaFoldDB" id="A0A409WHD5"/>
<name>A0A409WHD5_PSICY</name>
<evidence type="ECO:0000256" key="1">
    <source>
        <dbReference type="SAM" id="MobiDB-lite"/>
    </source>
</evidence>
<sequence length="458" mass="52955">MARPHLPNTVKAVERPKRAPLEPEPAGWITPDNLISISIRRNKRNNTYFPSPDAIKQFFEDYSEKLIQISFTELSLDEKAPLFPDTAKMKEYFDVFLDVLPRWKRVTFWAPYVSRESLFGRLQLPPAVNLEHVTLQGPSFCDIPAVTEVLLQCWRSTGSIRTFEMVQFNEDTAHSQSILGNPCIYVPLGQLTSLRLDIKMSVEHCCEVLLLSPYLENCSITNVTGPDMFPRPILTPLLERLNLAVNYEDHALSKPTYLCRLFDSLQAPVLHHLNIECDDNWQNQSFLNFLRVSQCTLEALEMFMVRMTDRELYEILQHTPELRILKIHGDTSQNPQPLTCDLMKELTKFPQNQNLLCPSLEMFSVNDDAVEDLPDGILSDMLLSRVSDVYVQNVWFRSSRENPKHQIDIQRLESVKGHLEILQNISIDRSRTAWEDWNKSVRQKLEELDQRGEQSVAL</sequence>
<organism evidence="2 3">
    <name type="scientific">Psilocybe cyanescens</name>
    <dbReference type="NCBI Taxonomy" id="93625"/>
    <lineage>
        <taxon>Eukaryota</taxon>
        <taxon>Fungi</taxon>
        <taxon>Dikarya</taxon>
        <taxon>Basidiomycota</taxon>
        <taxon>Agaricomycotina</taxon>
        <taxon>Agaricomycetes</taxon>
        <taxon>Agaricomycetidae</taxon>
        <taxon>Agaricales</taxon>
        <taxon>Agaricineae</taxon>
        <taxon>Strophariaceae</taxon>
        <taxon>Psilocybe</taxon>
    </lineage>
</organism>
<dbReference type="OrthoDB" id="3045496at2759"/>
<evidence type="ECO:0000313" key="2">
    <source>
        <dbReference type="EMBL" id="PPQ77936.1"/>
    </source>
</evidence>
<dbReference type="Gene3D" id="3.80.10.10">
    <property type="entry name" value="Ribonuclease Inhibitor"/>
    <property type="match status" value="1"/>
</dbReference>
<evidence type="ECO:0008006" key="4">
    <source>
        <dbReference type="Google" id="ProtNLM"/>
    </source>
</evidence>
<proteinExistence type="predicted"/>
<dbReference type="InParanoid" id="A0A409WHD5"/>
<feature type="compositionally biased region" description="Basic and acidic residues" evidence="1">
    <location>
        <begin position="12"/>
        <end position="21"/>
    </location>
</feature>
<dbReference type="Proteomes" id="UP000283269">
    <property type="component" value="Unassembled WGS sequence"/>
</dbReference>
<accession>A0A409WHD5</accession>
<reference evidence="2 3" key="1">
    <citation type="journal article" date="2018" name="Evol. Lett.">
        <title>Horizontal gene cluster transfer increased hallucinogenic mushroom diversity.</title>
        <authorList>
            <person name="Reynolds H.T."/>
            <person name="Vijayakumar V."/>
            <person name="Gluck-Thaler E."/>
            <person name="Korotkin H.B."/>
            <person name="Matheny P.B."/>
            <person name="Slot J.C."/>
        </authorList>
    </citation>
    <scope>NUCLEOTIDE SEQUENCE [LARGE SCALE GENOMIC DNA]</scope>
    <source>
        <strain evidence="2 3">2631</strain>
    </source>
</reference>
<gene>
    <name evidence="2" type="ORF">CVT25_015411</name>
</gene>
<feature type="region of interest" description="Disordered" evidence="1">
    <location>
        <begin position="1"/>
        <end position="22"/>
    </location>
</feature>
<evidence type="ECO:0000313" key="3">
    <source>
        <dbReference type="Proteomes" id="UP000283269"/>
    </source>
</evidence>
<protein>
    <recommendedName>
        <fullName evidence="4">F-box domain-containing protein</fullName>
    </recommendedName>
</protein>
<dbReference type="InterPro" id="IPR032675">
    <property type="entry name" value="LRR_dom_sf"/>
</dbReference>
<keyword evidence="3" id="KW-1185">Reference proteome</keyword>